<dbReference type="Pfam" id="PF25198">
    <property type="entry name" value="Spore_GerAC_N"/>
    <property type="match status" value="1"/>
</dbReference>
<organism evidence="10 11">
    <name type="scientific">Cytobacillus kochii</name>
    <dbReference type="NCBI Taxonomy" id="859143"/>
    <lineage>
        <taxon>Bacteria</taxon>
        <taxon>Bacillati</taxon>
        <taxon>Bacillota</taxon>
        <taxon>Bacilli</taxon>
        <taxon>Bacillales</taxon>
        <taxon>Bacillaceae</taxon>
        <taxon>Cytobacillus</taxon>
    </lineage>
</organism>
<evidence type="ECO:0000256" key="1">
    <source>
        <dbReference type="ARBA" id="ARBA00004635"/>
    </source>
</evidence>
<evidence type="ECO:0000313" key="10">
    <source>
        <dbReference type="EMBL" id="ASV68553.1"/>
    </source>
</evidence>
<dbReference type="PANTHER" id="PTHR35789:SF1">
    <property type="entry name" value="SPORE GERMINATION PROTEIN B3"/>
    <property type="match status" value="1"/>
</dbReference>
<evidence type="ECO:0000256" key="4">
    <source>
        <dbReference type="ARBA" id="ARBA00022729"/>
    </source>
</evidence>
<dbReference type="GO" id="GO:0016020">
    <property type="term" value="C:membrane"/>
    <property type="evidence" value="ECO:0007669"/>
    <property type="project" value="UniProtKB-SubCell"/>
</dbReference>
<keyword evidence="6" id="KW-0564">Palmitate</keyword>
<dbReference type="Pfam" id="PF05504">
    <property type="entry name" value="Spore_GerAC"/>
    <property type="match status" value="1"/>
</dbReference>
<dbReference type="KEGG" id="bko:CKF48_15320"/>
<comment type="similarity">
    <text evidence="2">Belongs to the GerABKC lipoprotein family.</text>
</comment>
<dbReference type="Proteomes" id="UP000215137">
    <property type="component" value="Chromosome"/>
</dbReference>
<reference evidence="10 11" key="1">
    <citation type="submission" date="2017-08" db="EMBL/GenBank/DDBJ databases">
        <title>Complete Genome Sequence of Bacillus kochii Oregon-R-modENCODE STRAIN BDGP4, isolated from Drosophila melanogaster gut.</title>
        <authorList>
            <person name="Wan K.H."/>
            <person name="Yu C."/>
            <person name="Park S."/>
            <person name="Hammonds A.S."/>
            <person name="Booth B.W."/>
            <person name="Celniker S.E."/>
        </authorList>
    </citation>
    <scope>NUCLEOTIDE SEQUENCE [LARGE SCALE GENOMIC DNA]</scope>
    <source>
        <strain evidence="10 11">BDGP4</strain>
    </source>
</reference>
<dbReference type="GO" id="GO:0009847">
    <property type="term" value="P:spore germination"/>
    <property type="evidence" value="ECO:0007669"/>
    <property type="project" value="InterPro"/>
</dbReference>
<dbReference type="InterPro" id="IPR046953">
    <property type="entry name" value="Spore_GerAC-like_C"/>
</dbReference>
<dbReference type="PANTHER" id="PTHR35789">
    <property type="entry name" value="SPORE GERMINATION PROTEIN B3"/>
    <property type="match status" value="1"/>
</dbReference>
<keyword evidence="5" id="KW-0472">Membrane</keyword>
<keyword evidence="7" id="KW-0449">Lipoprotein</keyword>
<dbReference type="NCBIfam" id="TIGR02887">
    <property type="entry name" value="spore_ger_x_C"/>
    <property type="match status" value="1"/>
</dbReference>
<evidence type="ECO:0000256" key="2">
    <source>
        <dbReference type="ARBA" id="ARBA00007886"/>
    </source>
</evidence>
<sequence length="374" mass="43164">MIMFLLLSGCQKPVEIQYQAYAIGFGVDFIDEEYVVYVQFLDFSNVAKTESSSINQDKPVWLGVGTGNTINKALTNIYKTMQIKINFDHINSFIFSENIIKYKLKETTDSLSSNYNIRVHGWIYGTSEDLEEILTLKMPFYYPYTSSIINQPLDTQTQVSEVPAIDATKFLIGLGEATKTILLPRIEITNNNVRKNELKFLVPYFNGGYFIKGGNYKGFLNSSQLSGYIKANKQADVERSLIQVNMENKNDPVEVELRDPKTKLTLEEDNFHSKFKLNIKSTIILREGASEVNQDALKHKVEDKIRDEAFLSLKSGREKGIDVYLFEDYLFRHHNKIWMQHKFQDMFKNITAEDINVEIKYSHSPNKVFKSRSK</sequence>
<dbReference type="RefSeq" id="WP_095372123.1">
    <property type="nucleotide sequence ID" value="NZ_CP022983.1"/>
</dbReference>
<dbReference type="AlphaFoldDB" id="A0A248TK13"/>
<evidence type="ECO:0000313" key="11">
    <source>
        <dbReference type="Proteomes" id="UP000215137"/>
    </source>
</evidence>
<proteinExistence type="inferred from homology"/>
<evidence type="ECO:0000259" key="9">
    <source>
        <dbReference type="Pfam" id="PF25198"/>
    </source>
</evidence>
<dbReference type="InterPro" id="IPR008844">
    <property type="entry name" value="Spore_GerAC-like"/>
</dbReference>
<name>A0A248TK13_9BACI</name>
<evidence type="ECO:0000256" key="3">
    <source>
        <dbReference type="ARBA" id="ARBA00022544"/>
    </source>
</evidence>
<evidence type="ECO:0000256" key="7">
    <source>
        <dbReference type="ARBA" id="ARBA00023288"/>
    </source>
</evidence>
<keyword evidence="4" id="KW-0732">Signal</keyword>
<dbReference type="EMBL" id="CP022983">
    <property type="protein sequence ID" value="ASV68553.1"/>
    <property type="molecule type" value="Genomic_DNA"/>
</dbReference>
<keyword evidence="11" id="KW-1185">Reference proteome</keyword>
<comment type="subcellular location">
    <subcellularLocation>
        <location evidence="1">Membrane</location>
        <topology evidence="1">Lipid-anchor</topology>
    </subcellularLocation>
</comment>
<evidence type="ECO:0000259" key="8">
    <source>
        <dbReference type="Pfam" id="PF05504"/>
    </source>
</evidence>
<evidence type="ECO:0000256" key="6">
    <source>
        <dbReference type="ARBA" id="ARBA00023139"/>
    </source>
</evidence>
<dbReference type="InterPro" id="IPR038501">
    <property type="entry name" value="Spore_GerAC_C_sf"/>
</dbReference>
<feature type="domain" description="Spore germination protein N-terminal" evidence="9">
    <location>
        <begin position="14"/>
        <end position="188"/>
    </location>
</feature>
<dbReference type="InterPro" id="IPR057336">
    <property type="entry name" value="GerAC_N"/>
</dbReference>
<dbReference type="Gene3D" id="3.30.300.210">
    <property type="entry name" value="Nutrient germinant receptor protein C, domain 3"/>
    <property type="match status" value="1"/>
</dbReference>
<evidence type="ECO:0000256" key="5">
    <source>
        <dbReference type="ARBA" id="ARBA00023136"/>
    </source>
</evidence>
<keyword evidence="3" id="KW-0309">Germination</keyword>
<accession>A0A248TK13</accession>
<protein>
    <submittedName>
        <fullName evidence="10">Uncharacterized protein</fullName>
    </submittedName>
</protein>
<feature type="domain" description="Spore germination GerAC-like C-terminal" evidence="8">
    <location>
        <begin position="208"/>
        <end position="360"/>
    </location>
</feature>
<gene>
    <name evidence="10" type="ORF">CKF48_15320</name>
</gene>